<dbReference type="InterPro" id="IPR002143">
    <property type="entry name" value="Ribosomal_uL1"/>
</dbReference>
<protein>
    <submittedName>
        <fullName evidence="6">LSU ribosomal protein L1p (L10Ae)</fullName>
    </submittedName>
</protein>
<evidence type="ECO:0000256" key="4">
    <source>
        <dbReference type="ARBA" id="ARBA00022980"/>
    </source>
</evidence>
<sequence length="232" mass="24833">MANKRYKAANEKVEAEKAYAVEDGFQLVAETASAKFDETVDLAVRLGVDPRHADQMVRGTVVLPNGLGKDVKVIVFAKGEKETEARDAGADVVGSDELLEKVKGGWLDFDKVVATPDMMGQVGKLGKVLGPRGLMPNPKTGTVTMDVKKAVTELKAGKVEYRVDKAGNLHVSLGKSSFGAGKLQENFASLMESIIKAKPASSKGQYLKGVFISATMGPSVRLDTAEVRTSYR</sequence>
<dbReference type="Pfam" id="PF00687">
    <property type="entry name" value="Ribosomal_L1"/>
    <property type="match status" value="1"/>
</dbReference>
<organism evidence="6">
    <name type="scientific">hydrothermal vent metagenome</name>
    <dbReference type="NCBI Taxonomy" id="652676"/>
    <lineage>
        <taxon>unclassified sequences</taxon>
        <taxon>metagenomes</taxon>
        <taxon>ecological metagenomes</taxon>
    </lineage>
</organism>
<dbReference type="InterPro" id="IPR023673">
    <property type="entry name" value="Ribosomal_uL1_CS"/>
</dbReference>
<dbReference type="InterPro" id="IPR005878">
    <property type="entry name" value="Ribosom_uL1_bac-type"/>
</dbReference>
<dbReference type="PIRSF" id="PIRSF002155">
    <property type="entry name" value="Ribosomal_L1"/>
    <property type="match status" value="1"/>
</dbReference>
<dbReference type="Gene3D" id="3.30.190.20">
    <property type="match status" value="1"/>
</dbReference>
<name>A0A3B0UTT9_9ZZZZ</name>
<keyword evidence="5" id="KW-0687">Ribonucleoprotein</keyword>
<dbReference type="PANTHER" id="PTHR36427">
    <property type="entry name" value="54S RIBOSOMAL PROTEIN L1, MITOCHONDRIAL"/>
    <property type="match status" value="1"/>
</dbReference>
<dbReference type="NCBIfam" id="TIGR01169">
    <property type="entry name" value="rplA_bact"/>
    <property type="match status" value="1"/>
</dbReference>
<evidence type="ECO:0000256" key="2">
    <source>
        <dbReference type="ARBA" id="ARBA00022730"/>
    </source>
</evidence>
<proteinExistence type="inferred from homology"/>
<dbReference type="EMBL" id="UOEZ01000003">
    <property type="protein sequence ID" value="VAW34461.1"/>
    <property type="molecule type" value="Genomic_DNA"/>
</dbReference>
<gene>
    <name evidence="6" type="ORF">MNBD_DELTA02-884</name>
</gene>
<keyword evidence="4 6" id="KW-0689">Ribosomal protein</keyword>
<dbReference type="Gene3D" id="3.40.50.790">
    <property type="match status" value="1"/>
</dbReference>
<dbReference type="GO" id="GO:0003735">
    <property type="term" value="F:structural constituent of ribosome"/>
    <property type="evidence" value="ECO:0007669"/>
    <property type="project" value="InterPro"/>
</dbReference>
<dbReference type="GO" id="GO:0019843">
    <property type="term" value="F:rRNA binding"/>
    <property type="evidence" value="ECO:0007669"/>
    <property type="project" value="UniProtKB-KW"/>
</dbReference>
<dbReference type="CDD" id="cd00403">
    <property type="entry name" value="Ribosomal_L1"/>
    <property type="match status" value="1"/>
</dbReference>
<keyword evidence="3" id="KW-0694">RNA-binding</keyword>
<evidence type="ECO:0000256" key="3">
    <source>
        <dbReference type="ARBA" id="ARBA00022884"/>
    </source>
</evidence>
<dbReference type="GO" id="GO:0006412">
    <property type="term" value="P:translation"/>
    <property type="evidence" value="ECO:0007669"/>
    <property type="project" value="InterPro"/>
</dbReference>
<dbReference type="InterPro" id="IPR023674">
    <property type="entry name" value="Ribosomal_uL1-like"/>
</dbReference>
<dbReference type="FunFam" id="3.40.50.790:FF:000001">
    <property type="entry name" value="50S ribosomal protein L1"/>
    <property type="match status" value="1"/>
</dbReference>
<dbReference type="InterPro" id="IPR016095">
    <property type="entry name" value="Ribosomal_uL1_3-a/b-sand"/>
</dbReference>
<evidence type="ECO:0000256" key="1">
    <source>
        <dbReference type="ARBA" id="ARBA00010531"/>
    </source>
</evidence>
<dbReference type="AlphaFoldDB" id="A0A3B0UTT9"/>
<evidence type="ECO:0000256" key="5">
    <source>
        <dbReference type="ARBA" id="ARBA00023274"/>
    </source>
</evidence>
<dbReference type="GO" id="GO:0015934">
    <property type="term" value="C:large ribosomal subunit"/>
    <property type="evidence" value="ECO:0007669"/>
    <property type="project" value="InterPro"/>
</dbReference>
<dbReference type="HAMAP" id="MF_01318_B">
    <property type="entry name" value="Ribosomal_uL1_B"/>
    <property type="match status" value="1"/>
</dbReference>
<evidence type="ECO:0000313" key="6">
    <source>
        <dbReference type="EMBL" id="VAW34461.1"/>
    </source>
</evidence>
<keyword evidence="2" id="KW-0699">rRNA-binding</keyword>
<accession>A0A3B0UTT9</accession>
<dbReference type="PROSITE" id="PS01199">
    <property type="entry name" value="RIBOSOMAL_L1"/>
    <property type="match status" value="1"/>
</dbReference>
<dbReference type="InterPro" id="IPR028364">
    <property type="entry name" value="Ribosomal_uL1/biogenesis"/>
</dbReference>
<reference evidence="6" key="1">
    <citation type="submission" date="2018-06" db="EMBL/GenBank/DDBJ databases">
        <authorList>
            <person name="Zhirakovskaya E."/>
        </authorList>
    </citation>
    <scope>NUCLEOTIDE SEQUENCE</scope>
</reference>
<dbReference type="SUPFAM" id="SSF56808">
    <property type="entry name" value="Ribosomal protein L1"/>
    <property type="match status" value="1"/>
</dbReference>
<dbReference type="PANTHER" id="PTHR36427:SF3">
    <property type="entry name" value="LARGE RIBOSOMAL SUBUNIT PROTEIN UL1M"/>
    <property type="match status" value="1"/>
</dbReference>
<comment type="similarity">
    <text evidence="1">Belongs to the universal ribosomal protein uL1 family.</text>
</comment>